<keyword evidence="1" id="KW-1133">Transmembrane helix</keyword>
<protein>
    <submittedName>
        <fullName evidence="2">Uncharacterized protein</fullName>
    </submittedName>
</protein>
<keyword evidence="1" id="KW-0472">Membrane</keyword>
<sequence length="30" mass="3403">MLFLRKLFFWVTCFASLCLCFFPSAVALAG</sequence>
<proteinExistence type="predicted"/>
<reference evidence="2" key="1">
    <citation type="submission" date="2014-11" db="EMBL/GenBank/DDBJ databases">
        <authorList>
            <person name="Amaro Gonzalez C."/>
        </authorList>
    </citation>
    <scope>NUCLEOTIDE SEQUENCE</scope>
</reference>
<reference evidence="2" key="2">
    <citation type="journal article" date="2015" name="Fish Shellfish Immunol.">
        <title>Early steps in the European eel (Anguilla anguilla)-Vibrio vulnificus interaction in the gills: Role of the RtxA13 toxin.</title>
        <authorList>
            <person name="Callol A."/>
            <person name="Pajuelo D."/>
            <person name="Ebbesson L."/>
            <person name="Teles M."/>
            <person name="MacKenzie S."/>
            <person name="Amaro C."/>
        </authorList>
    </citation>
    <scope>NUCLEOTIDE SEQUENCE</scope>
</reference>
<feature type="transmembrane region" description="Helical" evidence="1">
    <location>
        <begin position="7"/>
        <end position="29"/>
    </location>
</feature>
<dbReference type="EMBL" id="GBXM01091486">
    <property type="protein sequence ID" value="JAH17091.1"/>
    <property type="molecule type" value="Transcribed_RNA"/>
</dbReference>
<evidence type="ECO:0000313" key="2">
    <source>
        <dbReference type="EMBL" id="JAH17091.1"/>
    </source>
</evidence>
<dbReference type="AlphaFoldDB" id="A0A0E9QJM2"/>
<keyword evidence="1" id="KW-0812">Transmembrane</keyword>
<organism evidence="2">
    <name type="scientific">Anguilla anguilla</name>
    <name type="common">European freshwater eel</name>
    <name type="synonym">Muraena anguilla</name>
    <dbReference type="NCBI Taxonomy" id="7936"/>
    <lineage>
        <taxon>Eukaryota</taxon>
        <taxon>Metazoa</taxon>
        <taxon>Chordata</taxon>
        <taxon>Craniata</taxon>
        <taxon>Vertebrata</taxon>
        <taxon>Euteleostomi</taxon>
        <taxon>Actinopterygii</taxon>
        <taxon>Neopterygii</taxon>
        <taxon>Teleostei</taxon>
        <taxon>Anguilliformes</taxon>
        <taxon>Anguillidae</taxon>
        <taxon>Anguilla</taxon>
    </lineage>
</organism>
<accession>A0A0E9QJM2</accession>
<name>A0A0E9QJM2_ANGAN</name>
<evidence type="ECO:0000256" key="1">
    <source>
        <dbReference type="SAM" id="Phobius"/>
    </source>
</evidence>